<dbReference type="SUPFAM" id="SSF57850">
    <property type="entry name" value="RING/U-box"/>
    <property type="match status" value="1"/>
</dbReference>
<comment type="caution">
    <text evidence="5">The sequence shown here is derived from an EMBL/GenBank/DDBJ whole genome shotgun (WGS) entry which is preliminary data.</text>
</comment>
<dbReference type="Proteomes" id="UP001057455">
    <property type="component" value="Unassembled WGS sequence"/>
</dbReference>
<dbReference type="GO" id="GO:0030897">
    <property type="term" value="C:HOPS complex"/>
    <property type="evidence" value="ECO:0007669"/>
    <property type="project" value="TreeGrafter"/>
</dbReference>
<dbReference type="PANTHER" id="PTHR23323:SF26">
    <property type="entry name" value="VACUOLAR PROTEIN SORTING-ASSOCIATED PROTEIN 18 HOMOLOG"/>
    <property type="match status" value="1"/>
</dbReference>
<gene>
    <name evidence="5" type="ORF">BaOVIS_025320</name>
</gene>
<keyword evidence="6" id="KW-1185">Reference proteome</keyword>
<accession>A0A9W5TE03</accession>
<reference evidence="5" key="1">
    <citation type="submission" date="2019-12" db="EMBL/GenBank/DDBJ databases">
        <title>Genome sequence of Babesia ovis.</title>
        <authorList>
            <person name="Yamagishi J."/>
            <person name="Sevinc F."/>
            <person name="Xuan X."/>
        </authorList>
    </citation>
    <scope>NUCLEOTIDE SEQUENCE</scope>
    <source>
        <strain evidence="5">Selcuk</strain>
    </source>
</reference>
<evidence type="ECO:0000313" key="6">
    <source>
        <dbReference type="Proteomes" id="UP001057455"/>
    </source>
</evidence>
<organism evidence="5 6">
    <name type="scientific">Babesia ovis</name>
    <dbReference type="NCBI Taxonomy" id="5869"/>
    <lineage>
        <taxon>Eukaryota</taxon>
        <taxon>Sar</taxon>
        <taxon>Alveolata</taxon>
        <taxon>Apicomplexa</taxon>
        <taxon>Aconoidasida</taxon>
        <taxon>Piroplasmida</taxon>
        <taxon>Babesiidae</taxon>
        <taxon>Babesia</taxon>
    </lineage>
</organism>
<evidence type="ECO:0000313" key="5">
    <source>
        <dbReference type="EMBL" id="GFE55128.1"/>
    </source>
</evidence>
<dbReference type="AlphaFoldDB" id="A0A9W5TE03"/>
<dbReference type="GO" id="GO:0007033">
    <property type="term" value="P:vacuole organization"/>
    <property type="evidence" value="ECO:0007669"/>
    <property type="project" value="TreeGrafter"/>
</dbReference>
<dbReference type="PANTHER" id="PTHR23323">
    <property type="entry name" value="VACUOLAR PROTEIN SORTING-ASSOCIATED PROTEIN"/>
    <property type="match status" value="1"/>
</dbReference>
<keyword evidence="2" id="KW-0863">Zinc-finger</keyword>
<dbReference type="Pfam" id="PF05131">
    <property type="entry name" value="Pep3_Vps18"/>
    <property type="match status" value="1"/>
</dbReference>
<evidence type="ECO:0000256" key="2">
    <source>
        <dbReference type="ARBA" id="ARBA00022771"/>
    </source>
</evidence>
<name>A0A9W5TE03_BABOV</name>
<dbReference type="OrthoDB" id="1845386at2759"/>
<dbReference type="GO" id="GO:0048284">
    <property type="term" value="P:organelle fusion"/>
    <property type="evidence" value="ECO:0007669"/>
    <property type="project" value="TreeGrafter"/>
</dbReference>
<dbReference type="InterPro" id="IPR007810">
    <property type="entry name" value="Pep3/Vps18_beta-prop"/>
</dbReference>
<proteinExistence type="predicted"/>
<feature type="domain" description="Pep3/Vps18 beta-propeller" evidence="4">
    <location>
        <begin position="12"/>
        <end position="389"/>
    </location>
</feature>
<dbReference type="GO" id="GO:0007032">
    <property type="term" value="P:endosome organization"/>
    <property type="evidence" value="ECO:0007669"/>
    <property type="project" value="TreeGrafter"/>
</dbReference>
<dbReference type="GO" id="GO:0030674">
    <property type="term" value="F:protein-macromolecule adaptor activity"/>
    <property type="evidence" value="ECO:0007669"/>
    <property type="project" value="TreeGrafter"/>
</dbReference>
<protein>
    <submittedName>
        <fullName evidence="5">Vacuolar sorting-associated protein 18</fullName>
    </submittedName>
</protein>
<keyword evidence="1" id="KW-0479">Metal-binding</keyword>
<dbReference type="GO" id="GO:0006904">
    <property type="term" value="P:vesicle docking involved in exocytosis"/>
    <property type="evidence" value="ECO:0007669"/>
    <property type="project" value="TreeGrafter"/>
</dbReference>
<sequence>MSVKISAERRAFKAPIQRATSSFAVANKLMWFGLHDGSILRHQCPSSNSSDSATSAHTTPECVTLRLKAPGRSYENRNDDTSTAATAEVQSLFVDSKSFHCIASLSSGQHCYSNFQSTDLIALTTLRGCFIRSVCFTDATSEDVTGPFLLGTERGRLIEGRINYRRASYSFRPLYTLPGNEPVLDIGIVPIVHKGCRTHVIVALSTCCLYEFVGGVSIEDTFTRYTKTGASAVRYEVPLAGPSGEVLMSERSDGSHDLFWTNAAGIIFVNIPYRLADDAKSCLAFPPTVITYPSSPPRPLSSLQDSKLRPRSFLRRPAVQVPRSTVVLNHSLLLLFDEKIVVINTIVGKPVAALSLPNATFGKAYRLVSDRLSGEVWLHTKEGVFAIVVRNESDEVWKHYLFNGDIPNALSSCKTPSQRDSVLLKGAYDLYERGKYLEAARLYGQVESNHPDFENICMKFLEKSQDAAVLEYVMLKIQQRNWFRYDPRFIILSVWMIEMLGYRYRDMYLTIDATRDIYVADVDRLKRLRQEYKNKLFSTIGSLAHLDDVANPISYLLQTMMGCGAECVEFARLRRDSSNVICYLISSGNVEGAFRELLQMPPSEKRDGLILRFAPLLFMDAPELFARASFSDLDPTLLLPVALLPLMMHNARYLPHSIGIMERLLFHGDTTHGEPTKSLLWCCYLLLLSNLETEDTLLDVLSKCTVDFSHSDLAIALRYLKTKSANEPRWSEPFIALQSLCGMNEDALELALSQGNTELAAQCAMRPSDTFTRRRLWRYILRHSALKGGDSLSSILEASRGLLHVHDLLQFLPEGTKLGEMSDVITNYVAEYEERLEERRQEVDHLCACIAEAKSEMQIASRRCVSLSMTEECGSCGNTLHTTPFIVFPCGHAFHRACVALILRRLLSGSDLMELQRLHNAAEKRSDEQSITNYNEFLSRSCVVCNYPAALLASKPFISPMDADQSDLWAIS</sequence>
<dbReference type="EMBL" id="BLIY01000017">
    <property type="protein sequence ID" value="GFE55128.1"/>
    <property type="molecule type" value="Genomic_DNA"/>
</dbReference>
<keyword evidence="3" id="KW-0862">Zinc</keyword>
<evidence type="ECO:0000256" key="1">
    <source>
        <dbReference type="ARBA" id="ARBA00022723"/>
    </source>
</evidence>
<dbReference type="GO" id="GO:0008270">
    <property type="term" value="F:zinc ion binding"/>
    <property type="evidence" value="ECO:0007669"/>
    <property type="project" value="UniProtKB-KW"/>
</dbReference>
<evidence type="ECO:0000259" key="4">
    <source>
        <dbReference type="Pfam" id="PF05131"/>
    </source>
</evidence>
<evidence type="ECO:0000256" key="3">
    <source>
        <dbReference type="ARBA" id="ARBA00022833"/>
    </source>
</evidence>
<dbReference type="GO" id="GO:0005768">
    <property type="term" value="C:endosome"/>
    <property type="evidence" value="ECO:0007669"/>
    <property type="project" value="TreeGrafter"/>
</dbReference>